<comment type="similarity">
    <text evidence="1">Belongs to the asaB hydroxylase/desaturase family.</text>
</comment>
<evidence type="ECO:0000256" key="1">
    <source>
        <dbReference type="ARBA" id="ARBA00023604"/>
    </source>
</evidence>
<gene>
    <name evidence="3" type="ORF">QQZ08_003538</name>
</gene>
<proteinExistence type="inferred from homology"/>
<feature type="compositionally biased region" description="Basic and acidic residues" evidence="2">
    <location>
        <begin position="25"/>
        <end position="41"/>
    </location>
</feature>
<keyword evidence="4" id="KW-1185">Reference proteome</keyword>
<dbReference type="PANTHER" id="PTHR34598:SF3">
    <property type="entry name" value="OXIDOREDUCTASE AN1597"/>
    <property type="match status" value="1"/>
</dbReference>
<feature type="region of interest" description="Disordered" evidence="2">
    <location>
        <begin position="25"/>
        <end position="45"/>
    </location>
</feature>
<dbReference type="PANTHER" id="PTHR34598">
    <property type="entry name" value="BLL6449 PROTEIN"/>
    <property type="match status" value="1"/>
</dbReference>
<dbReference type="EMBL" id="JAZAVK010000024">
    <property type="protein sequence ID" value="KAK7429916.1"/>
    <property type="molecule type" value="Genomic_DNA"/>
</dbReference>
<sequence length="366" mass="40401">MVKATTSFTDDGLSQPWLAWVKQKNETEDAAEHSEHSDSKASVDAPKMCPGGPSCSFESHAAGTTIYCAAPADGIKKDVIPSMTVSIGPHTITSANLEKGTTVTTTLRYLADDPLYDTEKPFQVIANLCGIPGARASNHKYVDVDSVKVTDIRSLSWKPELDREGFQLVKLDDPLENPNFESDAWIRSTYYPWVKAFLKKFLSAKEVRIFEHQLRFRQPGFEDKSLTAGGPFVPPVQAVHAEWPLALCDAQSIDAKEIRGSDLIHEDYNGESGLVFANPKHRWSYASEQKYNEGWLLKLFDSDPSVANNLDSQGFAPRLRDVGEMANRLLAERDAPQGLLDMPNKAGKLGHCRERDAATEGCAVAM</sequence>
<evidence type="ECO:0000256" key="2">
    <source>
        <dbReference type="SAM" id="MobiDB-lite"/>
    </source>
</evidence>
<accession>A0ABR1IAP0</accession>
<evidence type="ECO:0000313" key="3">
    <source>
        <dbReference type="EMBL" id="KAK7429916.1"/>
    </source>
</evidence>
<name>A0ABR1IAP0_9HYPO</name>
<dbReference type="InterPro" id="IPR044053">
    <property type="entry name" value="AsaB-like"/>
</dbReference>
<dbReference type="Proteomes" id="UP001498421">
    <property type="component" value="Unassembled WGS sequence"/>
</dbReference>
<evidence type="ECO:0000313" key="4">
    <source>
        <dbReference type="Proteomes" id="UP001498421"/>
    </source>
</evidence>
<protein>
    <submittedName>
        <fullName evidence="3">Uncharacterized protein</fullName>
    </submittedName>
</protein>
<comment type="caution">
    <text evidence="3">The sequence shown here is derived from an EMBL/GenBank/DDBJ whole genome shotgun (WGS) entry which is preliminary data.</text>
</comment>
<reference evidence="3 4" key="1">
    <citation type="journal article" date="2025" name="Microbiol. Resour. Announc.">
        <title>Draft genome sequences for Neonectria magnoliae and Neonectria punicea, canker pathogens of Liriodendron tulipifera and Acer saccharum in West Virginia.</title>
        <authorList>
            <person name="Petronek H.M."/>
            <person name="Kasson M.T."/>
            <person name="Metheny A.M."/>
            <person name="Stauder C.M."/>
            <person name="Lovett B."/>
            <person name="Lynch S.C."/>
            <person name="Garnas J.R."/>
            <person name="Kasson L.R."/>
            <person name="Stajich J.E."/>
        </authorList>
    </citation>
    <scope>NUCLEOTIDE SEQUENCE [LARGE SCALE GENOMIC DNA]</scope>
    <source>
        <strain evidence="3 4">NRRL 64651</strain>
    </source>
</reference>
<organism evidence="3 4">
    <name type="scientific">Neonectria magnoliae</name>
    <dbReference type="NCBI Taxonomy" id="2732573"/>
    <lineage>
        <taxon>Eukaryota</taxon>
        <taxon>Fungi</taxon>
        <taxon>Dikarya</taxon>
        <taxon>Ascomycota</taxon>
        <taxon>Pezizomycotina</taxon>
        <taxon>Sordariomycetes</taxon>
        <taxon>Hypocreomycetidae</taxon>
        <taxon>Hypocreales</taxon>
        <taxon>Nectriaceae</taxon>
        <taxon>Neonectria</taxon>
    </lineage>
</organism>